<feature type="compositionally biased region" description="Basic residues" evidence="5">
    <location>
        <begin position="820"/>
        <end position="829"/>
    </location>
</feature>
<dbReference type="PANTHER" id="PTHR31973">
    <property type="entry name" value="POLYPROTEIN, PUTATIVE-RELATED"/>
    <property type="match status" value="1"/>
</dbReference>
<dbReference type="Pfam" id="PF04434">
    <property type="entry name" value="SWIM"/>
    <property type="match status" value="1"/>
</dbReference>
<dbReference type="EMBL" id="JAKOGI010000112">
    <property type="protein sequence ID" value="KAJ8443800.1"/>
    <property type="molecule type" value="Genomic_DNA"/>
</dbReference>
<feature type="region of interest" description="Disordered" evidence="5">
    <location>
        <begin position="877"/>
        <end position="926"/>
    </location>
</feature>
<dbReference type="InterPro" id="IPR006564">
    <property type="entry name" value="Znf_PMZ"/>
</dbReference>
<reference evidence="7" key="1">
    <citation type="submission" date="2022-04" db="EMBL/GenBank/DDBJ databases">
        <title>Carnegiea gigantea Genome sequencing and assembly v2.</title>
        <authorList>
            <person name="Copetti D."/>
            <person name="Sanderson M.J."/>
            <person name="Burquez A."/>
            <person name="Wojciechowski M.F."/>
        </authorList>
    </citation>
    <scope>NUCLEOTIDE SEQUENCE</scope>
    <source>
        <strain evidence="7">SGP5-SGP5p</strain>
        <tissue evidence="7">Aerial part</tissue>
    </source>
</reference>
<dbReference type="InterPro" id="IPR004332">
    <property type="entry name" value="Transposase_MuDR"/>
</dbReference>
<feature type="region of interest" description="Disordered" evidence="5">
    <location>
        <begin position="174"/>
        <end position="320"/>
    </location>
</feature>
<keyword evidence="3" id="KW-0862">Zinc</keyword>
<dbReference type="Proteomes" id="UP001153076">
    <property type="component" value="Unassembled WGS sequence"/>
</dbReference>
<evidence type="ECO:0000256" key="1">
    <source>
        <dbReference type="ARBA" id="ARBA00022723"/>
    </source>
</evidence>
<comment type="caution">
    <text evidence="7">The sequence shown here is derived from an EMBL/GenBank/DDBJ whole genome shotgun (WGS) entry which is preliminary data.</text>
</comment>
<dbReference type="GO" id="GO:0008270">
    <property type="term" value="F:zinc ion binding"/>
    <property type="evidence" value="ECO:0007669"/>
    <property type="project" value="UniProtKB-KW"/>
</dbReference>
<dbReference type="PANTHER" id="PTHR31973:SF197">
    <property type="entry name" value="SWIM-TYPE DOMAIN-CONTAINING PROTEIN"/>
    <property type="match status" value="1"/>
</dbReference>
<evidence type="ECO:0000256" key="5">
    <source>
        <dbReference type="SAM" id="MobiDB-lite"/>
    </source>
</evidence>
<dbReference type="SMART" id="SM00575">
    <property type="entry name" value="ZnF_PMZ"/>
    <property type="match status" value="1"/>
</dbReference>
<keyword evidence="2 4" id="KW-0863">Zinc-finger</keyword>
<keyword evidence="8" id="KW-1185">Reference proteome</keyword>
<sequence>MEFYFKCCKSLFVILFEQVTKNVLVHYKDRMITIVDVNLDMYQVIDLFRAVRALAVEQGVVLPEYAGFKWHPPGRENQRWPLNTDGDWVMLVHQWELVRGFVIPIYVVELHVPSQLQKVVESLDGLQKAKDKETVQCTSPCEPTVDPSLNEAGIWADNLIVTPSAVYIDPNAALPVRPMSKGTSHALKKPSTSGRQKLQIRRPIPRAAKNKPNASLAPSSLQPSLKQANTVPEPVSSPSRPLTRSQSSPSTKSAVPITPSSSQPSEGLSQVELSPTRPFTRSQKSPIPVEKREAEPSSVATGRRTKSRPQLLNTEQSQSTLYSNQDLSLVRVDLDDFHDFDVLELGQPQIPQLDVFDSDVDENAEAQVEEYLESDSEDSDFNVDEHEESDEVSLDDESDDNEVVDDLDLELDTEQRMRLGHVDADGSQGHVVVTKMAKVFKQGRLWSRNRDGSVSLKEGDIFTCKEDLLTVMKDYCVQQGISLRKIRNDRRRYTQKCANVECTWRIHASVLVDKSTWMIRRHSGKHICGRNECNKSATSRWVASNLLSYYRANPNAAVENMEDFIMTKVHETSTGIIKALKNVMPQASRRICVLHFYKNFTAHYPGAWFHCFFYIAANAYSSFVHLKAMDRIKQKEPAAYQWLRDNEPLEHWARFKFDANLKSADNTNNFVESFNNAISKLRGKPMLTMLEEIRKLEGKVTPFVEKKLRLVEQEARNCVSVIHAGQGEFDVVEGCTNFTVKLKEHFCDCKKWQITGLPCKHGVRCILRMKGQLEDYCAPCFSTDNYRKLYDNIIHPISDPCMWGDTSLPTLDPPVELRRRGRPEKHHRRESASWAPVPQPEAQGTRHFSGTKRCKQCKQLGHTSLTCGRPRDESGRLIEKYKKKRKTTTRPVGRPRKTLCTTGTSAGTSDPTSTATEGLPSQFSQS</sequence>
<dbReference type="Pfam" id="PF03108">
    <property type="entry name" value="DBD_Tnp_Mut"/>
    <property type="match status" value="1"/>
</dbReference>
<feature type="compositionally biased region" description="Polar residues" evidence="5">
    <location>
        <begin position="308"/>
        <end position="320"/>
    </location>
</feature>
<dbReference type="InterPro" id="IPR007527">
    <property type="entry name" value="Znf_SWIM"/>
</dbReference>
<protein>
    <recommendedName>
        <fullName evidence="6">SWIM-type domain-containing protein</fullName>
    </recommendedName>
</protein>
<feature type="compositionally biased region" description="Basic residues" evidence="5">
    <location>
        <begin position="881"/>
        <end position="897"/>
    </location>
</feature>
<feature type="compositionally biased region" description="Polar residues" evidence="5">
    <location>
        <begin position="899"/>
        <end position="926"/>
    </location>
</feature>
<evidence type="ECO:0000259" key="6">
    <source>
        <dbReference type="PROSITE" id="PS50966"/>
    </source>
</evidence>
<evidence type="ECO:0000313" key="7">
    <source>
        <dbReference type="EMBL" id="KAJ8443800.1"/>
    </source>
</evidence>
<gene>
    <name evidence="7" type="ORF">Cgig2_017281</name>
</gene>
<feature type="compositionally biased region" description="Polar residues" evidence="5">
    <location>
        <begin position="226"/>
        <end position="285"/>
    </location>
</feature>
<evidence type="ECO:0000256" key="4">
    <source>
        <dbReference type="PROSITE-ProRule" id="PRU00325"/>
    </source>
</evidence>
<evidence type="ECO:0000256" key="3">
    <source>
        <dbReference type="ARBA" id="ARBA00022833"/>
    </source>
</evidence>
<dbReference type="AlphaFoldDB" id="A0A9Q1KIY5"/>
<accession>A0A9Q1KIY5</accession>
<organism evidence="7 8">
    <name type="scientific">Carnegiea gigantea</name>
    <dbReference type="NCBI Taxonomy" id="171969"/>
    <lineage>
        <taxon>Eukaryota</taxon>
        <taxon>Viridiplantae</taxon>
        <taxon>Streptophyta</taxon>
        <taxon>Embryophyta</taxon>
        <taxon>Tracheophyta</taxon>
        <taxon>Spermatophyta</taxon>
        <taxon>Magnoliopsida</taxon>
        <taxon>eudicotyledons</taxon>
        <taxon>Gunneridae</taxon>
        <taxon>Pentapetalae</taxon>
        <taxon>Caryophyllales</taxon>
        <taxon>Cactineae</taxon>
        <taxon>Cactaceae</taxon>
        <taxon>Cactoideae</taxon>
        <taxon>Echinocereeae</taxon>
        <taxon>Carnegiea</taxon>
    </lineage>
</organism>
<evidence type="ECO:0000313" key="8">
    <source>
        <dbReference type="Proteomes" id="UP001153076"/>
    </source>
</evidence>
<evidence type="ECO:0000256" key="2">
    <source>
        <dbReference type="ARBA" id="ARBA00022771"/>
    </source>
</evidence>
<feature type="compositionally biased region" description="Low complexity" evidence="5">
    <location>
        <begin position="214"/>
        <end position="225"/>
    </location>
</feature>
<name>A0A9Q1KIY5_9CARY</name>
<feature type="domain" description="SWIM-type" evidence="6">
    <location>
        <begin position="738"/>
        <end position="770"/>
    </location>
</feature>
<proteinExistence type="predicted"/>
<feature type="region of interest" description="Disordered" evidence="5">
    <location>
        <begin position="820"/>
        <end position="850"/>
    </location>
</feature>
<dbReference type="OrthoDB" id="1415978at2759"/>
<dbReference type="PROSITE" id="PS50966">
    <property type="entry name" value="ZF_SWIM"/>
    <property type="match status" value="1"/>
</dbReference>
<feature type="region of interest" description="Disordered" evidence="5">
    <location>
        <begin position="369"/>
        <end position="402"/>
    </location>
</feature>
<keyword evidence="1" id="KW-0479">Metal-binding</keyword>